<organism evidence="1 2">
    <name type="scientific">Pomacea canaliculata</name>
    <name type="common">Golden apple snail</name>
    <dbReference type="NCBI Taxonomy" id="400727"/>
    <lineage>
        <taxon>Eukaryota</taxon>
        <taxon>Metazoa</taxon>
        <taxon>Spiralia</taxon>
        <taxon>Lophotrochozoa</taxon>
        <taxon>Mollusca</taxon>
        <taxon>Gastropoda</taxon>
        <taxon>Caenogastropoda</taxon>
        <taxon>Architaenioglossa</taxon>
        <taxon>Ampullarioidea</taxon>
        <taxon>Ampullariidae</taxon>
        <taxon>Pomacea</taxon>
    </lineage>
</organism>
<dbReference type="InterPro" id="IPR027417">
    <property type="entry name" value="P-loop_NTPase"/>
</dbReference>
<evidence type="ECO:0000313" key="1">
    <source>
        <dbReference type="EMBL" id="PVD30261.1"/>
    </source>
</evidence>
<dbReference type="Gene3D" id="3.40.50.300">
    <property type="entry name" value="P-loop containing nucleotide triphosphate hydrolases"/>
    <property type="match status" value="1"/>
</dbReference>
<dbReference type="AlphaFoldDB" id="A0A2T7PA25"/>
<comment type="caution">
    <text evidence="1">The sequence shown here is derived from an EMBL/GenBank/DDBJ whole genome shotgun (WGS) entry which is preliminary data.</text>
</comment>
<accession>A0A2T7PA25</accession>
<name>A0A2T7PA25_POMCA</name>
<dbReference type="Proteomes" id="UP000245119">
    <property type="component" value="Linkage Group LG5"/>
</dbReference>
<sequence length="278" mass="30699">MQDSTIAELFNKKYSCVRNVFIDDAQNFKDRDGDWYSLASSLANQGEDNSTLKKCDENCAASQGTSSTIKGCSSEDLTDGFFWVCLDYAQKVHKFKAGLPGVIGKNNFMLSEITRNTKEIFKYAAKFLNKTSEGLTEGQDFLSDNPVLGHDYESGHSVEVVKCRKDAVQNTLCHVLDSYLGNGAQPGDIAILVSKSKDREVVEKDLHANASHGKLDVMVDTVRQFSGLDKPIIIGLDPYADVNHADMDKLIANLVTRARDGLVIITSSDELMKKLQDQ</sequence>
<protein>
    <recommendedName>
        <fullName evidence="3">DNA2/NAM7 helicase-like C-terminal domain-containing protein</fullName>
    </recommendedName>
</protein>
<dbReference type="OrthoDB" id="6052143at2759"/>
<dbReference type="SUPFAM" id="SSF52540">
    <property type="entry name" value="P-loop containing nucleoside triphosphate hydrolases"/>
    <property type="match status" value="1"/>
</dbReference>
<gene>
    <name evidence="1" type="ORF">C0Q70_09524</name>
</gene>
<dbReference type="EMBL" id="PZQS01000005">
    <property type="protein sequence ID" value="PVD30261.1"/>
    <property type="molecule type" value="Genomic_DNA"/>
</dbReference>
<keyword evidence="2" id="KW-1185">Reference proteome</keyword>
<evidence type="ECO:0000313" key="2">
    <source>
        <dbReference type="Proteomes" id="UP000245119"/>
    </source>
</evidence>
<reference evidence="1 2" key="1">
    <citation type="submission" date="2018-04" db="EMBL/GenBank/DDBJ databases">
        <title>The genome of golden apple snail Pomacea canaliculata provides insight into stress tolerance and invasive adaptation.</title>
        <authorList>
            <person name="Liu C."/>
            <person name="Liu B."/>
            <person name="Ren Y."/>
            <person name="Zhang Y."/>
            <person name="Wang H."/>
            <person name="Li S."/>
            <person name="Jiang F."/>
            <person name="Yin L."/>
            <person name="Zhang G."/>
            <person name="Qian W."/>
            <person name="Fan W."/>
        </authorList>
    </citation>
    <scope>NUCLEOTIDE SEQUENCE [LARGE SCALE GENOMIC DNA]</scope>
    <source>
        <strain evidence="1">SZHN2017</strain>
        <tissue evidence="1">Muscle</tissue>
    </source>
</reference>
<proteinExistence type="predicted"/>
<evidence type="ECO:0008006" key="3">
    <source>
        <dbReference type="Google" id="ProtNLM"/>
    </source>
</evidence>